<keyword evidence="2" id="KW-1185">Reference proteome</keyword>
<dbReference type="SUPFAM" id="SSF143744">
    <property type="entry name" value="GlcG-like"/>
    <property type="match status" value="1"/>
</dbReference>
<dbReference type="Gene3D" id="3.30.450.150">
    <property type="entry name" value="Haem-degrading domain"/>
    <property type="match status" value="1"/>
</dbReference>
<proteinExistence type="predicted"/>
<dbReference type="InterPro" id="IPR005624">
    <property type="entry name" value="PduO/GlcC-like"/>
</dbReference>
<organism evidence="1 2">
    <name type="scientific">Parvularcula lutaonensis</name>
    <dbReference type="NCBI Taxonomy" id="491923"/>
    <lineage>
        <taxon>Bacteria</taxon>
        <taxon>Pseudomonadati</taxon>
        <taxon>Pseudomonadota</taxon>
        <taxon>Alphaproteobacteria</taxon>
        <taxon>Parvularculales</taxon>
        <taxon>Parvularculaceae</taxon>
        <taxon>Parvularcula</taxon>
    </lineage>
</organism>
<evidence type="ECO:0000313" key="2">
    <source>
        <dbReference type="Proteomes" id="UP001595607"/>
    </source>
</evidence>
<evidence type="ECO:0000313" key="1">
    <source>
        <dbReference type="EMBL" id="MFC3302606.1"/>
    </source>
</evidence>
<dbReference type="PANTHER" id="PTHR34309">
    <property type="entry name" value="SLR1406 PROTEIN"/>
    <property type="match status" value="1"/>
</dbReference>
<dbReference type="Pfam" id="PF03928">
    <property type="entry name" value="HbpS-like"/>
    <property type="match status" value="1"/>
</dbReference>
<gene>
    <name evidence="1" type="ORF">ACFONP_07655</name>
</gene>
<reference evidence="2" key="1">
    <citation type="journal article" date="2019" name="Int. J. Syst. Evol. Microbiol.">
        <title>The Global Catalogue of Microorganisms (GCM) 10K type strain sequencing project: providing services to taxonomists for standard genome sequencing and annotation.</title>
        <authorList>
            <consortium name="The Broad Institute Genomics Platform"/>
            <consortium name="The Broad Institute Genome Sequencing Center for Infectious Disease"/>
            <person name="Wu L."/>
            <person name="Ma J."/>
        </authorList>
    </citation>
    <scope>NUCLEOTIDE SEQUENCE [LARGE SCALE GENOMIC DNA]</scope>
    <source>
        <strain evidence="2">KCTC 22245</strain>
    </source>
</reference>
<dbReference type="EMBL" id="JBHRVA010000002">
    <property type="protein sequence ID" value="MFC3302606.1"/>
    <property type="molecule type" value="Genomic_DNA"/>
</dbReference>
<dbReference type="InterPro" id="IPR052517">
    <property type="entry name" value="GlcG_carb_metab_protein"/>
</dbReference>
<dbReference type="Proteomes" id="UP001595607">
    <property type="component" value="Unassembled WGS sequence"/>
</dbReference>
<name>A0ABV7MBN3_9PROT</name>
<sequence length="153" mass="15747">MLTTLAIAALSIAWQDASVRLNDASTQAILSGCHDYATENDLSVAVTVVDDRLQLVGYRRMDGLRQGPADLSKAKADYSARWGSETKGLADAVSEGRLGFALSSGGTPIEGGVPVYSKDGVLLGGVGVSGAPAVEDARCARAGIARAGLKDRP</sequence>
<dbReference type="RefSeq" id="WP_189571005.1">
    <property type="nucleotide sequence ID" value="NZ_BMXU01000001.1"/>
</dbReference>
<dbReference type="InterPro" id="IPR038084">
    <property type="entry name" value="PduO/GlcC-like_sf"/>
</dbReference>
<protein>
    <submittedName>
        <fullName evidence="1">Heme-binding protein</fullName>
    </submittedName>
</protein>
<comment type="caution">
    <text evidence="1">The sequence shown here is derived from an EMBL/GenBank/DDBJ whole genome shotgun (WGS) entry which is preliminary data.</text>
</comment>
<accession>A0ABV7MBN3</accession>
<dbReference type="PANTHER" id="PTHR34309:SF1">
    <property type="entry name" value="PROTEIN GLCG"/>
    <property type="match status" value="1"/>
</dbReference>